<dbReference type="Gene3D" id="6.10.140.1320">
    <property type="match status" value="1"/>
</dbReference>
<dbReference type="EMBL" id="HACG01002168">
    <property type="protein sequence ID" value="CEK49033.1"/>
    <property type="molecule type" value="Transcribed_RNA"/>
</dbReference>
<comment type="subcellular location">
    <subcellularLocation>
        <location evidence="1">Mitochondrion membrane</location>
    </subcellularLocation>
</comment>
<keyword evidence="4 5" id="KW-0472">Membrane</keyword>
<dbReference type="PANTHER" id="PTHR12297">
    <property type="entry name" value="HYPOXIA-INDUCBILE GENE 1 HIG1 -RELATED"/>
    <property type="match status" value="1"/>
</dbReference>
<evidence type="ECO:0000256" key="2">
    <source>
        <dbReference type="ARBA" id="ARBA00022692"/>
    </source>
</evidence>
<sequence>MEKGSENHGVNYSELSYLPPPDPYYVQQGLREKFIRKTKENPFVPIGVVFTTVVLAMGLWTMRSGSGRRSQILMRLRVGGQAFAIVAMLTGVYYKGKTGKSDQ</sequence>
<feature type="domain" description="HIG1" evidence="6">
    <location>
        <begin position="10"/>
        <end position="103"/>
    </location>
</feature>
<dbReference type="InterPro" id="IPR007667">
    <property type="entry name" value="Hypoxia_induced_domain"/>
</dbReference>
<evidence type="ECO:0000256" key="1">
    <source>
        <dbReference type="ARBA" id="ARBA00004325"/>
    </source>
</evidence>
<evidence type="ECO:0000256" key="3">
    <source>
        <dbReference type="ARBA" id="ARBA00022989"/>
    </source>
</evidence>
<reference evidence="7" key="1">
    <citation type="submission" date="2014-12" db="EMBL/GenBank/DDBJ databases">
        <title>Insight into the proteome of Arion vulgaris.</title>
        <authorList>
            <person name="Aradska J."/>
            <person name="Bulat T."/>
            <person name="Smidak R."/>
            <person name="Sarate P."/>
            <person name="Gangsoo J."/>
            <person name="Sialana F."/>
            <person name="Bilban M."/>
            <person name="Lubec G."/>
        </authorList>
    </citation>
    <scope>NUCLEOTIDE SEQUENCE</scope>
    <source>
        <tissue evidence="7">Skin</tissue>
    </source>
</reference>
<protein>
    <recommendedName>
        <fullName evidence="6">HIG1 domain-containing protein</fullName>
    </recommendedName>
</protein>
<dbReference type="AlphaFoldDB" id="A0A0B6XYV5"/>
<name>A0A0B6XYV5_9EUPU</name>
<evidence type="ECO:0000256" key="4">
    <source>
        <dbReference type="ARBA" id="ARBA00023136"/>
    </source>
</evidence>
<dbReference type="GO" id="GO:0097250">
    <property type="term" value="P:mitochondrial respirasome assembly"/>
    <property type="evidence" value="ECO:0007669"/>
    <property type="project" value="TreeGrafter"/>
</dbReference>
<dbReference type="InterPro" id="IPR050355">
    <property type="entry name" value="RCF1"/>
</dbReference>
<feature type="transmembrane region" description="Helical" evidence="5">
    <location>
        <begin position="74"/>
        <end position="94"/>
    </location>
</feature>
<keyword evidence="3 5" id="KW-1133">Transmembrane helix</keyword>
<dbReference type="GO" id="GO:0031966">
    <property type="term" value="C:mitochondrial membrane"/>
    <property type="evidence" value="ECO:0007669"/>
    <property type="project" value="UniProtKB-SubCell"/>
</dbReference>
<evidence type="ECO:0000313" key="7">
    <source>
        <dbReference type="EMBL" id="CEK49033.1"/>
    </source>
</evidence>
<keyword evidence="2 5" id="KW-0812">Transmembrane</keyword>
<organism evidence="7">
    <name type="scientific">Arion vulgaris</name>
    <dbReference type="NCBI Taxonomy" id="1028688"/>
    <lineage>
        <taxon>Eukaryota</taxon>
        <taxon>Metazoa</taxon>
        <taxon>Spiralia</taxon>
        <taxon>Lophotrochozoa</taxon>
        <taxon>Mollusca</taxon>
        <taxon>Gastropoda</taxon>
        <taxon>Heterobranchia</taxon>
        <taxon>Euthyneura</taxon>
        <taxon>Panpulmonata</taxon>
        <taxon>Eupulmonata</taxon>
        <taxon>Stylommatophora</taxon>
        <taxon>Helicina</taxon>
        <taxon>Arionoidea</taxon>
        <taxon>Arionidae</taxon>
        <taxon>Arion</taxon>
    </lineage>
</organism>
<gene>
    <name evidence="7" type="primary">ORF6127</name>
</gene>
<dbReference type="PROSITE" id="PS51503">
    <property type="entry name" value="HIG1"/>
    <property type="match status" value="1"/>
</dbReference>
<proteinExistence type="predicted"/>
<dbReference type="PANTHER" id="PTHR12297:SF18">
    <property type="entry name" value="HIG1 DOMAIN FAMILY MEMBER 2A"/>
    <property type="match status" value="1"/>
</dbReference>
<feature type="transmembrane region" description="Helical" evidence="5">
    <location>
        <begin position="43"/>
        <end position="62"/>
    </location>
</feature>
<dbReference type="Pfam" id="PF04588">
    <property type="entry name" value="HIG_1_N"/>
    <property type="match status" value="1"/>
</dbReference>
<evidence type="ECO:0000256" key="5">
    <source>
        <dbReference type="SAM" id="Phobius"/>
    </source>
</evidence>
<accession>A0A0B6XYV5</accession>
<evidence type="ECO:0000259" key="6">
    <source>
        <dbReference type="PROSITE" id="PS51503"/>
    </source>
</evidence>